<protein>
    <recommendedName>
        <fullName evidence="3">Short C-terminal domain-containing protein</fullName>
    </recommendedName>
</protein>
<evidence type="ECO:0000313" key="2">
    <source>
        <dbReference type="Proteomes" id="UP001596328"/>
    </source>
</evidence>
<gene>
    <name evidence="1" type="ORF">ACFQE1_12020</name>
</gene>
<accession>A0ABD5S068</accession>
<keyword evidence="2" id="KW-1185">Reference proteome</keyword>
<dbReference type="AlphaFoldDB" id="A0ABD5S068"/>
<name>A0ABD5S068_9EURY</name>
<proteinExistence type="predicted"/>
<reference evidence="1 2" key="1">
    <citation type="journal article" date="2019" name="Int. J. Syst. Evol. Microbiol.">
        <title>The Global Catalogue of Microorganisms (GCM) 10K type strain sequencing project: providing services to taxonomists for standard genome sequencing and annotation.</title>
        <authorList>
            <consortium name="The Broad Institute Genomics Platform"/>
            <consortium name="The Broad Institute Genome Sequencing Center for Infectious Disease"/>
            <person name="Wu L."/>
            <person name="Ma J."/>
        </authorList>
    </citation>
    <scope>NUCLEOTIDE SEQUENCE [LARGE SCALE GENOMIC DNA]</scope>
    <source>
        <strain evidence="1 2">NBRC 111368</strain>
    </source>
</reference>
<comment type="caution">
    <text evidence="1">The sequence shown here is derived from an EMBL/GenBank/DDBJ whole genome shotgun (WGS) entry which is preliminary data.</text>
</comment>
<dbReference type="EMBL" id="JBHSWU010000382">
    <property type="protein sequence ID" value="MFC6725085.1"/>
    <property type="molecule type" value="Genomic_DNA"/>
</dbReference>
<evidence type="ECO:0000313" key="1">
    <source>
        <dbReference type="EMBL" id="MFC6725085.1"/>
    </source>
</evidence>
<organism evidence="1 2">
    <name type="scientific">Halobium palmae</name>
    <dbReference type="NCBI Taxonomy" id="1776492"/>
    <lineage>
        <taxon>Archaea</taxon>
        <taxon>Methanobacteriati</taxon>
        <taxon>Methanobacteriota</taxon>
        <taxon>Stenosarchaea group</taxon>
        <taxon>Halobacteria</taxon>
        <taxon>Halobacteriales</taxon>
        <taxon>Haloferacaceae</taxon>
        <taxon>Halobium</taxon>
    </lineage>
</organism>
<dbReference type="Proteomes" id="UP001596328">
    <property type="component" value="Unassembled WGS sequence"/>
</dbReference>
<sequence>MQDISLIARGAPDEELRKVFGTAGDQSDQAPLWPLAALLYAAQTGDVVTLEEGTVGMEPDPTRDKRADEMEYHIERGIALAISARDGVAVESVDASIEVVRGDEFDSLTTADLPDLDRNVLEQLFMAGRISEEQFDEANKIRIEREWRNE</sequence>
<evidence type="ECO:0008006" key="3">
    <source>
        <dbReference type="Google" id="ProtNLM"/>
    </source>
</evidence>